<dbReference type="PANTHER" id="PTHR43227:SF7">
    <property type="entry name" value="ARABINOOLIGOSACCHARIDES TRANSPORT SYSTEM PERMEASE PROTEIN ARAP"/>
    <property type="match status" value="1"/>
</dbReference>
<dbReference type="AlphaFoldDB" id="A0A4R6LZ41"/>
<dbReference type="Proteomes" id="UP000295064">
    <property type="component" value="Unassembled WGS sequence"/>
</dbReference>
<evidence type="ECO:0000256" key="6">
    <source>
        <dbReference type="ARBA" id="ARBA00023136"/>
    </source>
</evidence>
<keyword evidence="3" id="KW-1003">Cell membrane</keyword>
<comment type="caution">
    <text evidence="9">The sequence shown here is derived from an EMBL/GenBank/DDBJ whole genome shotgun (WGS) entry which is preliminary data.</text>
</comment>
<dbReference type="InterPro" id="IPR035906">
    <property type="entry name" value="MetI-like_sf"/>
</dbReference>
<dbReference type="CDD" id="cd06261">
    <property type="entry name" value="TM_PBP2"/>
    <property type="match status" value="1"/>
</dbReference>
<evidence type="ECO:0000256" key="2">
    <source>
        <dbReference type="ARBA" id="ARBA00022448"/>
    </source>
</evidence>
<dbReference type="SUPFAM" id="SSF161098">
    <property type="entry name" value="MetI-like"/>
    <property type="match status" value="1"/>
</dbReference>
<dbReference type="PROSITE" id="PS50928">
    <property type="entry name" value="ABC_TM1"/>
    <property type="match status" value="1"/>
</dbReference>
<keyword evidence="4 7" id="KW-0812">Transmembrane</keyword>
<organism evidence="9 10">
    <name type="scientific">Halanaerobium saccharolyticum</name>
    <dbReference type="NCBI Taxonomy" id="43595"/>
    <lineage>
        <taxon>Bacteria</taxon>
        <taxon>Bacillati</taxon>
        <taxon>Bacillota</taxon>
        <taxon>Clostridia</taxon>
        <taxon>Halanaerobiales</taxon>
        <taxon>Halanaerobiaceae</taxon>
        <taxon>Halanaerobium</taxon>
    </lineage>
</organism>
<feature type="transmembrane region" description="Helical" evidence="7">
    <location>
        <begin position="80"/>
        <end position="101"/>
    </location>
</feature>
<dbReference type="InterPro" id="IPR000515">
    <property type="entry name" value="MetI-like"/>
</dbReference>
<dbReference type="Gene3D" id="1.10.3720.10">
    <property type="entry name" value="MetI-like"/>
    <property type="match status" value="1"/>
</dbReference>
<dbReference type="OrthoDB" id="367897at2"/>
<dbReference type="Pfam" id="PF00528">
    <property type="entry name" value="BPD_transp_1"/>
    <property type="match status" value="1"/>
</dbReference>
<evidence type="ECO:0000256" key="3">
    <source>
        <dbReference type="ARBA" id="ARBA00022475"/>
    </source>
</evidence>
<evidence type="ECO:0000256" key="4">
    <source>
        <dbReference type="ARBA" id="ARBA00022692"/>
    </source>
</evidence>
<reference evidence="9 10" key="1">
    <citation type="submission" date="2019-03" db="EMBL/GenBank/DDBJ databases">
        <title>Subsurface microbial communities from deep shales in Ohio and West Virginia, USA.</title>
        <authorList>
            <person name="Wrighton K."/>
        </authorList>
    </citation>
    <scope>NUCLEOTIDE SEQUENCE [LARGE SCALE GENOMIC DNA]</scope>
    <source>
        <strain evidence="9 10">MA284_T2</strain>
    </source>
</reference>
<feature type="transmembrane region" description="Helical" evidence="7">
    <location>
        <begin position="219"/>
        <end position="242"/>
    </location>
</feature>
<comment type="subcellular location">
    <subcellularLocation>
        <location evidence="1 7">Cell membrane</location>
        <topology evidence="1 7">Multi-pass membrane protein</topology>
    </subcellularLocation>
</comment>
<keyword evidence="5 7" id="KW-1133">Transmembrane helix</keyword>
<feature type="transmembrane region" description="Helical" evidence="7">
    <location>
        <begin position="113"/>
        <end position="133"/>
    </location>
</feature>
<dbReference type="GO" id="GO:0005886">
    <property type="term" value="C:plasma membrane"/>
    <property type="evidence" value="ECO:0007669"/>
    <property type="project" value="UniProtKB-SubCell"/>
</dbReference>
<gene>
    <name evidence="9" type="ORF">DFR79_10518</name>
</gene>
<comment type="similarity">
    <text evidence="7">Belongs to the binding-protein-dependent transport system permease family.</text>
</comment>
<dbReference type="EMBL" id="SNWX01000005">
    <property type="protein sequence ID" value="TDO93866.1"/>
    <property type="molecule type" value="Genomic_DNA"/>
</dbReference>
<evidence type="ECO:0000256" key="7">
    <source>
        <dbReference type="RuleBase" id="RU363032"/>
    </source>
</evidence>
<name>A0A4R6LZ41_9FIRM</name>
<keyword evidence="2 7" id="KW-0813">Transport</keyword>
<dbReference type="GO" id="GO:0055085">
    <property type="term" value="P:transmembrane transport"/>
    <property type="evidence" value="ECO:0007669"/>
    <property type="project" value="InterPro"/>
</dbReference>
<dbReference type="PANTHER" id="PTHR43227">
    <property type="entry name" value="BLL4140 PROTEIN"/>
    <property type="match status" value="1"/>
</dbReference>
<proteinExistence type="inferred from homology"/>
<evidence type="ECO:0000313" key="10">
    <source>
        <dbReference type="Proteomes" id="UP000295064"/>
    </source>
</evidence>
<evidence type="ECO:0000259" key="8">
    <source>
        <dbReference type="PROSITE" id="PS50928"/>
    </source>
</evidence>
<keyword evidence="6 7" id="KW-0472">Membrane</keyword>
<evidence type="ECO:0000313" key="9">
    <source>
        <dbReference type="EMBL" id="TDO93866.1"/>
    </source>
</evidence>
<protein>
    <submittedName>
        <fullName evidence="9">L-arabinose ABC transporter membrane protein</fullName>
    </submittedName>
</protein>
<sequence>MQILKNFYEKYINSRKVAPYIFVAPFIIVFLVFYLYPMISTIIMSFQEIGFGEPKFVGLENYRDLFNVHYKNALLTSTNYTFWTILVLVPLPIVLAVLLNSDKTKFTNFFRSSIFMPALTSVIVAGMFFRYAFGEQASTLANSIIGVFGLEPITWLQNSIPAMIALVVLCVWRWLGVNIIYFLSGLQSIPEEIYEAADIDGASSWDKFKYITIPSLKPVIIYVITISVFGGYKMFAESYAYWQTATPNDIGMTIVSYIYQTGFNNFNMGFASAIGITLLLIVLIVNIIQLNLFGLFKKGEQ</sequence>
<evidence type="ECO:0000256" key="1">
    <source>
        <dbReference type="ARBA" id="ARBA00004651"/>
    </source>
</evidence>
<feature type="transmembrane region" description="Helical" evidence="7">
    <location>
        <begin position="160"/>
        <end position="183"/>
    </location>
</feature>
<accession>A0A4R6LZ41</accession>
<dbReference type="RefSeq" id="WP_133514364.1">
    <property type="nucleotide sequence ID" value="NZ_SNWX01000005.1"/>
</dbReference>
<dbReference type="InterPro" id="IPR050809">
    <property type="entry name" value="UgpAE/MalFG_permease"/>
</dbReference>
<feature type="transmembrane region" description="Helical" evidence="7">
    <location>
        <begin position="20"/>
        <end position="46"/>
    </location>
</feature>
<evidence type="ECO:0000256" key="5">
    <source>
        <dbReference type="ARBA" id="ARBA00022989"/>
    </source>
</evidence>
<feature type="transmembrane region" description="Helical" evidence="7">
    <location>
        <begin position="270"/>
        <end position="296"/>
    </location>
</feature>
<feature type="domain" description="ABC transmembrane type-1" evidence="8">
    <location>
        <begin position="74"/>
        <end position="289"/>
    </location>
</feature>